<organism evidence="2 3">
    <name type="scientific">Acrasis kona</name>
    <dbReference type="NCBI Taxonomy" id="1008807"/>
    <lineage>
        <taxon>Eukaryota</taxon>
        <taxon>Discoba</taxon>
        <taxon>Heterolobosea</taxon>
        <taxon>Tetramitia</taxon>
        <taxon>Eutetramitia</taxon>
        <taxon>Acrasidae</taxon>
        <taxon>Acrasis</taxon>
    </lineage>
</organism>
<sequence length="254" mass="29468">MSTIQMDLVVSDVRDVCHKTLENLPVSKDLPRLGRNFTCYSYEGGECKEKSFTADKAKDPIPLVVYKLIGYLSDALKYTHNTPFSEENFNNDVNMSIHESLTKYLSTHFGEKTRVVNLLKTCNQSPVIAALFHIRTALSKIDINFKDCRGQWFLHFHTGKDHDKPQITQRRMEQVYKMAPDNTRLLNLFKFEWELLFVFNSVECQVIEKVSLNLLRVDFSGEGMELPENDRKDYENRIRSTFDKCSACTNIQFA</sequence>
<dbReference type="Proteomes" id="UP001431209">
    <property type="component" value="Unassembled WGS sequence"/>
</dbReference>
<gene>
    <name evidence="2" type="ORF">AKO1_006577</name>
</gene>
<dbReference type="Pfam" id="PF24929">
    <property type="entry name" value="GlfB_C"/>
    <property type="match status" value="1"/>
</dbReference>
<feature type="domain" description="Ras guanine nucleotide exchange factor glfB-like C-terminal" evidence="1">
    <location>
        <begin position="10"/>
        <end position="225"/>
    </location>
</feature>
<dbReference type="AlphaFoldDB" id="A0AAW2ZLR6"/>
<evidence type="ECO:0000313" key="2">
    <source>
        <dbReference type="EMBL" id="KAL0490227.1"/>
    </source>
</evidence>
<accession>A0AAW2ZLR6</accession>
<evidence type="ECO:0000313" key="3">
    <source>
        <dbReference type="Proteomes" id="UP001431209"/>
    </source>
</evidence>
<proteinExistence type="predicted"/>
<evidence type="ECO:0000259" key="1">
    <source>
        <dbReference type="Pfam" id="PF24929"/>
    </source>
</evidence>
<dbReference type="PANTHER" id="PTHR36127:SF1">
    <property type="entry name" value="COMM DOMAIN-CONTAINING PROTEIN"/>
    <property type="match status" value="1"/>
</dbReference>
<name>A0AAW2ZLR6_9EUKA</name>
<dbReference type="PANTHER" id="PTHR36127">
    <property type="entry name" value="EXPRESSED PROTEIN"/>
    <property type="match status" value="1"/>
</dbReference>
<reference evidence="2 3" key="1">
    <citation type="submission" date="2024-03" db="EMBL/GenBank/DDBJ databases">
        <title>The Acrasis kona genome and developmental transcriptomes reveal deep origins of eukaryotic multicellular pathways.</title>
        <authorList>
            <person name="Sheikh S."/>
            <person name="Fu C.-J."/>
            <person name="Brown M.W."/>
            <person name="Baldauf S.L."/>
        </authorList>
    </citation>
    <scope>NUCLEOTIDE SEQUENCE [LARGE SCALE GENOMIC DNA]</scope>
    <source>
        <strain evidence="2 3">ATCC MYA-3509</strain>
    </source>
</reference>
<comment type="caution">
    <text evidence="2">The sequence shown here is derived from an EMBL/GenBank/DDBJ whole genome shotgun (WGS) entry which is preliminary data.</text>
</comment>
<dbReference type="InterPro" id="IPR056651">
    <property type="entry name" value="GlfB-like_C"/>
</dbReference>
<keyword evidence="3" id="KW-1185">Reference proteome</keyword>
<protein>
    <recommendedName>
        <fullName evidence="1">Ras guanine nucleotide exchange factor glfB-like C-terminal domain-containing protein</fullName>
    </recommendedName>
</protein>
<dbReference type="EMBL" id="JAOPGA020001654">
    <property type="protein sequence ID" value="KAL0490227.1"/>
    <property type="molecule type" value="Genomic_DNA"/>
</dbReference>